<dbReference type="SMART" id="SM00252">
    <property type="entry name" value="SH2"/>
    <property type="match status" value="1"/>
</dbReference>
<dbReference type="CDD" id="cd09918">
    <property type="entry name" value="SH2_Nterm_SPT6_like"/>
    <property type="match status" value="1"/>
</dbReference>
<evidence type="ECO:0000256" key="7">
    <source>
        <dbReference type="ARBA" id="ARBA00023163"/>
    </source>
</evidence>
<feature type="compositionally biased region" description="Acidic residues" evidence="11">
    <location>
        <begin position="196"/>
        <end position="221"/>
    </location>
</feature>
<dbReference type="Proteomes" id="UP001383192">
    <property type="component" value="Unassembled WGS sequence"/>
</dbReference>
<dbReference type="GO" id="GO:0031491">
    <property type="term" value="F:nucleosome binding"/>
    <property type="evidence" value="ECO:0007669"/>
    <property type="project" value="TreeGrafter"/>
</dbReference>
<evidence type="ECO:0000256" key="4">
    <source>
        <dbReference type="ARBA" id="ARBA00020248"/>
    </source>
</evidence>
<dbReference type="Pfam" id="PF14641">
    <property type="entry name" value="HTH_44"/>
    <property type="match status" value="1"/>
</dbReference>
<keyword evidence="13" id="KW-0648">Protein biosynthesis</keyword>
<dbReference type="InterPro" id="IPR028088">
    <property type="entry name" value="Spt6_HTH_DNA-bd_dom"/>
</dbReference>
<evidence type="ECO:0000256" key="11">
    <source>
        <dbReference type="SAM" id="MobiDB-lite"/>
    </source>
</evidence>
<dbReference type="Gene3D" id="1.10.150.850">
    <property type="entry name" value="Spt6, helix-hairpin-helix domain"/>
    <property type="match status" value="1"/>
</dbReference>
<dbReference type="InterPro" id="IPR042066">
    <property type="entry name" value="Spt6_death-like"/>
</dbReference>
<comment type="function">
    <text evidence="9">Histone H3-H4 chaperone that plays a role in maintenance of chromatin structure during RNA polymerase II transcription elongation thereby repressing transcription initiation from cryptic promoters. Mediates the reassembly of nucleosomes onto the promoters of at least a selected set of genes during repression; the nucleosome reassembly is essential for transcriptional repression. Essential for viability.</text>
</comment>
<dbReference type="GO" id="GO:0034728">
    <property type="term" value="P:nucleosome organization"/>
    <property type="evidence" value="ECO:0007669"/>
    <property type="project" value="TreeGrafter"/>
</dbReference>
<dbReference type="GO" id="GO:0003746">
    <property type="term" value="F:translation elongation factor activity"/>
    <property type="evidence" value="ECO:0007669"/>
    <property type="project" value="UniProtKB-KW"/>
</dbReference>
<feature type="compositionally biased region" description="Acidic residues" evidence="11">
    <location>
        <begin position="91"/>
        <end position="103"/>
    </location>
</feature>
<comment type="similarity">
    <text evidence="3 10">Belongs to the SPT6 family.</text>
</comment>
<dbReference type="SUPFAM" id="SSF53098">
    <property type="entry name" value="Ribonuclease H-like"/>
    <property type="match status" value="1"/>
</dbReference>
<evidence type="ECO:0000256" key="9">
    <source>
        <dbReference type="ARBA" id="ARBA00093389"/>
    </source>
</evidence>
<evidence type="ECO:0000256" key="5">
    <source>
        <dbReference type="ARBA" id="ARBA00022454"/>
    </source>
</evidence>
<dbReference type="PROSITE" id="PS50126">
    <property type="entry name" value="S1"/>
    <property type="match status" value="1"/>
</dbReference>
<dbReference type="Pfam" id="PF14632">
    <property type="entry name" value="SPT6_acidic"/>
    <property type="match status" value="1"/>
</dbReference>
<dbReference type="InterPro" id="IPR012337">
    <property type="entry name" value="RNaseH-like_sf"/>
</dbReference>
<dbReference type="InterPro" id="IPR010994">
    <property type="entry name" value="RuvA_2-like"/>
</dbReference>
<evidence type="ECO:0000259" key="12">
    <source>
        <dbReference type="PROSITE" id="PS50126"/>
    </source>
</evidence>
<dbReference type="Pfam" id="PF14639">
    <property type="entry name" value="YqgF"/>
    <property type="match status" value="1"/>
</dbReference>
<feature type="compositionally biased region" description="Acidic residues" evidence="11">
    <location>
        <begin position="71"/>
        <end position="82"/>
    </location>
</feature>
<evidence type="ECO:0000313" key="14">
    <source>
        <dbReference type="Proteomes" id="UP001383192"/>
    </source>
</evidence>
<name>A0AAW0DUJ1_9AGAR</name>
<evidence type="ECO:0000256" key="3">
    <source>
        <dbReference type="ARBA" id="ARBA00009253"/>
    </source>
</evidence>
<sequence>MRQSKAEIMKMIFAVRHRSRESVCKESHACRGRSSYAPSSRGRANGRCYPRPEEDDEEGEGDDIMPGQADDSSEEEEDDEEEERRIRDGFIADDDEEEEEEEPEERHERRKRRKKKHRRRSDDEDGLEEDDLDLLEENTGASFKKSRLTRLKRRRDSPSPSSSSRRKNVVESSDDDLDDEQLPKVQDIQSIWEDAGRDEDDDDADGDIDDFIEYDEEEGLDERDREAQRKERKKQQAEMRRKARGALPEMAGIDANAWAEIHDVFGDGHEYDWALAGDEEEAEEEVAKTDLNIADVFEPSEIRDYLLTEDDNLIRAQDTPERMQLATSSLLSTATMSIHQPLGHEDINGAAQWVSERISPEKTRQFFSLEGQFKKYSASLVLAVTFVLRALFLEEFEVPYIWTHKHDHLYHFDVEDIRNRVPLLNLHELWRIYTLGQKYRSLLERRQSLNASYSRLGVDDSYYNEEILPATSSVEVVADVTEWLLMKYKDKRQEDNSIHFHDDEEPEVKKHKMPSRVSAYEFAKKSIASKLADAFGIQSHEIVLNFMAMQQLHFVEDNDLHPQVLADQYVDSDPMKAQTPEEMLRRARMILATELGKDPLLRKAMRKEFETSALVSVEPTERGVMKINETHPYFKFKYLYHKSIAELLSSSQFLYILRAEQEHLVNISIQLQPEAKSAFELRLNEAFASSSFSENAKAWNEERSRVVQETIEQHLMPAGVKWVREFIREEAEDYLANECSAQLVKRIDVAPIATRHMQFGDTPTVMAVSWGKGDPHKDAITSVYMDDEGRMREAVKIDNLVDEESRDEFTDFIRRRKPDIIVIGGFSMATTKLSQRVKEIVTGRSENSGPDVEPAFDIPVLYVPDELARIYHHSARAKEEFSSISPIARYCVGLARYAQNPLNEYAALGSDITAITFIEDDQHLVPKEKLLTALERALVNVTNKVGVDINRAVADSYYRHLLPFVCGLGPRKARELVSKIDGLGGSLVNRNQFIRNGVLTTKIFLNATGFLRIHQEVEDMRIKHRMDDELAPDPLDNTRIHPEDYELARKMATDALELDEEDIHDEHPSHVVNVIMHDDDAEKKLSELNLDEFAVSLFQANQDQKRHTLNVIRSELLKPFAEQREPFPPVTGWEVLTMLSGESNKTLRVGHITSVQVYRMRPGGASVRLDSGIEGQINNEWLSDDTSVKPNLPKGQSLPAVIIDVKIDLPNDYFCVELSARQGDLAGGDEQFRRVRPDDSWDHSRHQKDVEMLARKKRQEVDKKRRVIKHPNFHNFNTLQAEQYLEKQQRGDVVIRPSSKGYDHLAVTWKVDNGLYQHIDVTDRGADPNGQTLGNQLVVDSTHIYSDLDELIVNHVQAMARRVEELMAHDRFKPGSEDELQNHPTDLFLKNQLAANPAKSMYGFALNSKRPGHFNLCFLANKQSSVQTWPVRVAPEAYYLFEAAAVGVPELCDAFKVRHLHESQNMANAAAGGKTPYGGRTPGRPSGHATPGRTSVRPVGRTPNPYGGSTPAPYSGATPSHYGPPHGQTPSTYGYQTPSHRPGPPPLPHGLHPSRATMIQQSSNWGSGQGSGWS</sequence>
<dbReference type="InterPro" id="IPR003029">
    <property type="entry name" value="S1_domain"/>
</dbReference>
<organism evidence="13 14">
    <name type="scientific">Paramarasmius palmivorus</name>
    <dbReference type="NCBI Taxonomy" id="297713"/>
    <lineage>
        <taxon>Eukaryota</taxon>
        <taxon>Fungi</taxon>
        <taxon>Dikarya</taxon>
        <taxon>Basidiomycota</taxon>
        <taxon>Agaricomycotina</taxon>
        <taxon>Agaricomycetes</taxon>
        <taxon>Agaricomycetidae</taxon>
        <taxon>Agaricales</taxon>
        <taxon>Marasmiineae</taxon>
        <taxon>Marasmiaceae</taxon>
        <taxon>Paramarasmius</taxon>
    </lineage>
</organism>
<dbReference type="InterPro" id="IPR041692">
    <property type="entry name" value="HHH_9"/>
</dbReference>
<feature type="compositionally biased region" description="Basic residues" evidence="11">
    <location>
        <begin position="144"/>
        <end position="155"/>
    </location>
</feature>
<dbReference type="InterPro" id="IPR017072">
    <property type="entry name" value="TF_Spt6"/>
</dbReference>
<keyword evidence="6" id="KW-0727">SH2 domain</keyword>
<dbReference type="Pfam" id="PF21710">
    <property type="entry name" value="Spt6_S1"/>
    <property type="match status" value="1"/>
</dbReference>
<feature type="compositionally biased region" description="Basic and acidic residues" evidence="11">
    <location>
        <begin position="20"/>
        <end position="29"/>
    </location>
</feature>
<dbReference type="InterPro" id="IPR035420">
    <property type="entry name" value="Spt6_SH2"/>
</dbReference>
<feature type="compositionally biased region" description="Low complexity" evidence="11">
    <location>
        <begin position="1549"/>
        <end position="1566"/>
    </location>
</feature>
<dbReference type="InterPro" id="IPR028083">
    <property type="entry name" value="Spt6_acidic_N_dom"/>
</dbReference>
<feature type="compositionally biased region" description="Polar residues" evidence="11">
    <location>
        <begin position="1528"/>
        <end position="1537"/>
    </location>
</feature>
<dbReference type="InterPro" id="IPR028231">
    <property type="entry name" value="Spt6_YqgF"/>
</dbReference>
<feature type="compositionally biased region" description="Basic and acidic residues" evidence="11">
    <location>
        <begin position="222"/>
        <end position="240"/>
    </location>
</feature>
<dbReference type="SUPFAM" id="SSF47781">
    <property type="entry name" value="RuvA domain 2-like"/>
    <property type="match status" value="2"/>
</dbReference>
<dbReference type="SUPFAM" id="SSF55550">
    <property type="entry name" value="SH2 domain"/>
    <property type="match status" value="1"/>
</dbReference>
<keyword evidence="13" id="KW-0251">Elongation factor</keyword>
<dbReference type="GO" id="GO:0003677">
    <property type="term" value="F:DNA binding"/>
    <property type="evidence" value="ECO:0007669"/>
    <property type="project" value="InterPro"/>
</dbReference>
<dbReference type="InterPro" id="IPR035018">
    <property type="entry name" value="Spt6_SH2_C"/>
</dbReference>
<dbReference type="GO" id="GO:0042393">
    <property type="term" value="F:histone binding"/>
    <property type="evidence" value="ECO:0007669"/>
    <property type="project" value="TreeGrafter"/>
</dbReference>
<dbReference type="InterPro" id="IPR037027">
    <property type="entry name" value="YqgF/RNaseH-like_dom_sf"/>
</dbReference>
<evidence type="ECO:0000256" key="8">
    <source>
        <dbReference type="ARBA" id="ARBA00023242"/>
    </source>
</evidence>
<dbReference type="InterPro" id="IPR023319">
    <property type="entry name" value="Tex-like_HTH_dom_sf"/>
</dbReference>
<dbReference type="FunFam" id="1.10.10.2740:FF:000002">
    <property type="entry name" value="Transcription elongation factor Spt6"/>
    <property type="match status" value="1"/>
</dbReference>
<dbReference type="CDD" id="cd09928">
    <property type="entry name" value="SH2_Cterm_SPT6_like"/>
    <property type="match status" value="1"/>
</dbReference>
<accession>A0AAW0DUJ1</accession>
<comment type="subcellular location">
    <subcellularLocation>
        <location evidence="2">Chromosome</location>
    </subcellularLocation>
    <subcellularLocation>
        <location evidence="1 10">Nucleus</location>
    </subcellularLocation>
</comment>
<keyword evidence="14" id="KW-1185">Reference proteome</keyword>
<feature type="domain" description="S1 motif" evidence="12">
    <location>
        <begin position="1150"/>
        <end position="1221"/>
    </location>
</feature>
<dbReference type="PIRSF" id="PIRSF036947">
    <property type="entry name" value="Spt6"/>
    <property type="match status" value="1"/>
</dbReference>
<comment type="function">
    <text evidence="10">Plays a role in maintenance of chromatin structure during RNA polymerase II transcription elongation thereby repressing transcription initiation from cryptic promoters. Mediates the reassembly of nucleosomes onto the promoters of at least a selected set of genes during repression; the nucleosome reassembly is essential for transcriptional repression.</text>
</comment>
<gene>
    <name evidence="13" type="primary">SPT6</name>
    <name evidence="13" type="ORF">VNI00_003228</name>
</gene>
<dbReference type="EMBL" id="JAYKXP010000008">
    <property type="protein sequence ID" value="KAK7054765.1"/>
    <property type="molecule type" value="Genomic_DNA"/>
</dbReference>
<dbReference type="InterPro" id="IPR036860">
    <property type="entry name" value="SH2_dom_sf"/>
</dbReference>
<feature type="compositionally biased region" description="Acidic residues" evidence="11">
    <location>
        <begin position="53"/>
        <end position="63"/>
    </location>
</feature>
<feature type="region of interest" description="Disordered" evidence="11">
    <location>
        <begin position="18"/>
        <end position="245"/>
    </location>
</feature>
<dbReference type="GO" id="GO:0008023">
    <property type="term" value="C:transcription elongation factor complex"/>
    <property type="evidence" value="ECO:0007669"/>
    <property type="project" value="TreeGrafter"/>
</dbReference>
<dbReference type="Gene3D" id="1.10.3500.10">
    <property type="entry name" value="Tex N-terminal region-like"/>
    <property type="match status" value="1"/>
</dbReference>
<dbReference type="InterPro" id="IPR032706">
    <property type="entry name" value="Spt6_HHH"/>
</dbReference>
<keyword evidence="7 10" id="KW-0804">Transcription</keyword>
<dbReference type="InterPro" id="IPR035019">
    <property type="entry name" value="Spt6_SH2_N"/>
</dbReference>
<dbReference type="Gene3D" id="1.10.10.2740">
    <property type="entry name" value="Spt6, Death-like domain"/>
    <property type="match status" value="1"/>
</dbReference>
<dbReference type="Pfam" id="PF22706">
    <property type="entry name" value="Tex_central_region"/>
    <property type="match status" value="1"/>
</dbReference>
<dbReference type="SUPFAM" id="SSF158832">
    <property type="entry name" value="Tex N-terminal region-like"/>
    <property type="match status" value="1"/>
</dbReference>
<keyword evidence="5" id="KW-0158">Chromosome</keyword>
<dbReference type="FunFam" id="1.10.150.850:FF:000001">
    <property type="entry name" value="Transcription elongation factor spt6"/>
    <property type="match status" value="1"/>
</dbReference>
<dbReference type="InterPro" id="IPR049540">
    <property type="entry name" value="Spt6-like_S1"/>
</dbReference>
<dbReference type="Pfam" id="PF17674">
    <property type="entry name" value="HHH_9"/>
    <property type="match status" value="1"/>
</dbReference>
<reference evidence="13 14" key="1">
    <citation type="submission" date="2024-01" db="EMBL/GenBank/DDBJ databases">
        <title>A draft genome for a cacao thread blight-causing isolate of Paramarasmius palmivorus.</title>
        <authorList>
            <person name="Baruah I.K."/>
            <person name="Bukari Y."/>
            <person name="Amoako-Attah I."/>
            <person name="Meinhardt L.W."/>
            <person name="Bailey B.A."/>
            <person name="Cohen S.P."/>
        </authorList>
    </citation>
    <scope>NUCLEOTIDE SEQUENCE [LARGE SCALE GENOMIC DNA]</scope>
    <source>
        <strain evidence="13 14">GH-12</strain>
    </source>
</reference>
<dbReference type="Gene3D" id="3.30.420.140">
    <property type="entry name" value="YqgF/RNase H-like domain"/>
    <property type="match status" value="1"/>
</dbReference>
<evidence type="ECO:0000256" key="10">
    <source>
        <dbReference type="PIRNR" id="PIRNR036947"/>
    </source>
</evidence>
<dbReference type="InterPro" id="IPR023323">
    <property type="entry name" value="Tex-like_dom_sf"/>
</dbReference>
<evidence type="ECO:0000313" key="13">
    <source>
        <dbReference type="EMBL" id="KAK7054765.1"/>
    </source>
</evidence>
<dbReference type="PANTHER" id="PTHR10145:SF6">
    <property type="entry name" value="TRANSCRIPTION ELONGATION FACTOR SPT6"/>
    <property type="match status" value="1"/>
</dbReference>
<evidence type="ECO:0000256" key="1">
    <source>
        <dbReference type="ARBA" id="ARBA00004123"/>
    </source>
</evidence>
<dbReference type="Gene3D" id="1.10.10.650">
    <property type="entry name" value="RuvA domain 2-like"/>
    <property type="match status" value="1"/>
</dbReference>
<keyword evidence="8 10" id="KW-0539">Nucleus</keyword>
<protein>
    <recommendedName>
        <fullName evidence="4 10">Transcription elongation factor Spt6</fullName>
    </recommendedName>
</protein>
<dbReference type="InterPro" id="IPR055179">
    <property type="entry name" value="Tex-like_central_region"/>
</dbReference>
<dbReference type="GO" id="GO:0140673">
    <property type="term" value="P:transcription elongation-coupled chromatin remodeling"/>
    <property type="evidence" value="ECO:0007669"/>
    <property type="project" value="InterPro"/>
</dbReference>
<evidence type="ECO:0000256" key="6">
    <source>
        <dbReference type="ARBA" id="ARBA00022999"/>
    </source>
</evidence>
<dbReference type="Pfam" id="PF14633">
    <property type="entry name" value="SH2_2"/>
    <property type="match status" value="1"/>
</dbReference>
<evidence type="ECO:0000256" key="2">
    <source>
        <dbReference type="ARBA" id="ARBA00004286"/>
    </source>
</evidence>
<feature type="compositionally biased region" description="Basic residues" evidence="11">
    <location>
        <begin position="108"/>
        <end position="119"/>
    </location>
</feature>
<comment type="caution">
    <text evidence="13">The sequence shown here is derived from an EMBL/GenBank/DDBJ whole genome shotgun (WGS) entry which is preliminary data.</text>
</comment>
<feature type="compositionally biased region" description="Acidic residues" evidence="11">
    <location>
        <begin position="123"/>
        <end position="136"/>
    </location>
</feature>
<feature type="region of interest" description="Disordered" evidence="11">
    <location>
        <begin position="1469"/>
        <end position="1574"/>
    </location>
</feature>
<proteinExistence type="inferred from homology"/>
<dbReference type="FunFam" id="3.30.505.10:FF:000056">
    <property type="entry name" value="Transcription elongation factor Spt6"/>
    <property type="match status" value="1"/>
</dbReference>
<dbReference type="InterPro" id="IPR000980">
    <property type="entry name" value="SH2"/>
</dbReference>
<dbReference type="GO" id="GO:0005694">
    <property type="term" value="C:chromosome"/>
    <property type="evidence" value="ECO:0007669"/>
    <property type="project" value="UniProtKB-SubCell"/>
</dbReference>
<dbReference type="Gene3D" id="3.30.505.10">
    <property type="entry name" value="SH2 domain"/>
    <property type="match status" value="2"/>
</dbReference>
<dbReference type="PANTHER" id="PTHR10145">
    <property type="entry name" value="TRANSCRIPTION ELONGATION FACTOR SPT6"/>
    <property type="match status" value="1"/>
</dbReference>
<dbReference type="Pfam" id="PF14635">
    <property type="entry name" value="HHH_7"/>
    <property type="match status" value="1"/>
</dbReference>